<sequence>MSTTYLKQASRTPETETATAQKVVTEMLARIGADGEAAVRDYARTLDGWTGPIVVERAEIDRRAAEVPAQVRRDIDFAIAQVSRFAEAQRASLQEFATELHPGVQAGQRVLPVNVAGCYAPAGRYAHIASAYMGVATAKAAGVKTIVACSGPFRGGPMHPHLLYAFDRAGADVILTLGGVQAIASMAYGLFTGRRADVIVGPGNKFVAEAKRTLFGQVGIDVFAGPSEVAVIADETADPALVASDLVGQAEHGHESPAWLFTTSRPLAEEVMRRVPVLIEALPPTARDAAGAAWANYGEVVLCSTREEIVAVSDRYASEHLEVHARDLDWWLQHLSCYGSLFLGEETTVAFGDKASGPNHVLPTKGAARYSGGLSVHKFMKTLTWQRMSREAARDIAEVTARISRLEGMEAHARTADDRLAKYCPGQAFELGEPVQV</sequence>
<organism evidence="9 10">
    <name type="scientific">Piscinibacter sakaiensis</name>
    <name type="common">Ideonella sakaiensis</name>
    <dbReference type="NCBI Taxonomy" id="1547922"/>
    <lineage>
        <taxon>Bacteria</taxon>
        <taxon>Pseudomonadati</taxon>
        <taxon>Pseudomonadota</taxon>
        <taxon>Betaproteobacteria</taxon>
        <taxon>Burkholderiales</taxon>
        <taxon>Sphaerotilaceae</taxon>
        <taxon>Piscinibacter</taxon>
    </lineage>
</organism>
<dbReference type="AlphaFoldDB" id="A0A0K8P5H8"/>
<name>A0A0K8P5H8_PISS1</name>
<evidence type="ECO:0000256" key="6">
    <source>
        <dbReference type="PIRSR" id="PIRSR000099-2"/>
    </source>
</evidence>
<dbReference type="PIRSF" id="PIRSF000099">
    <property type="entry name" value="Histidinol_dh"/>
    <property type="match status" value="1"/>
</dbReference>
<feature type="binding site" evidence="7">
    <location>
        <position position="407"/>
    </location>
    <ligand>
        <name>substrate</name>
    </ligand>
</feature>
<comment type="cofactor">
    <cofactor evidence="4 8">
        <name>Zn(2+)</name>
        <dbReference type="ChEBI" id="CHEBI:29105"/>
    </cofactor>
    <text evidence="4 8">Binds 1 zinc ion per subunit.</text>
</comment>
<protein>
    <recommendedName>
        <fullName evidence="4">Sulfopropanediol 3-dehydrogenase</fullName>
        <ecNumber evidence="4">1.1.1.308</ecNumber>
    </recommendedName>
    <alternativeName>
        <fullName evidence="4">2,3-dihydroxypropane-1-sulfonate 3-dehydrogenase (sulfolactate forming)</fullName>
        <shortName evidence="4">DHPS 3-dehydrogenase (sulfolactate forming)</shortName>
    </alternativeName>
</protein>
<feature type="binding site" evidence="4 6">
    <location>
        <position position="119"/>
    </location>
    <ligand>
        <name>NAD(+)</name>
        <dbReference type="ChEBI" id="CHEBI:57540"/>
    </ligand>
</feature>
<feature type="binding site" evidence="4 6">
    <location>
        <position position="204"/>
    </location>
    <ligand>
        <name>NAD(+)</name>
        <dbReference type="ChEBI" id="CHEBI:57540"/>
    </ligand>
</feature>
<dbReference type="InterPro" id="IPR043678">
    <property type="entry name" value="Sulfopropanediol_dehydrog_HpsN"/>
</dbReference>
<dbReference type="NCBIfam" id="TIGR00069">
    <property type="entry name" value="hisD"/>
    <property type="match status" value="1"/>
</dbReference>
<dbReference type="OrthoDB" id="9805269at2"/>
<dbReference type="Pfam" id="PF00815">
    <property type="entry name" value="Histidinol_dh"/>
    <property type="match status" value="1"/>
</dbReference>
<feature type="active site" description="Proton acceptor" evidence="4 5">
    <location>
        <position position="319"/>
    </location>
</feature>
<evidence type="ECO:0000256" key="8">
    <source>
        <dbReference type="PIRSR" id="PIRSR000099-4"/>
    </source>
</evidence>
<accession>A0A0K8P5H8</accession>
<reference evidence="10" key="1">
    <citation type="submission" date="2015-07" db="EMBL/GenBank/DDBJ databases">
        <title>Discovery of a poly(ethylene terephthalate assimilation.</title>
        <authorList>
            <person name="Yoshida S."/>
            <person name="Hiraga K."/>
            <person name="Takehana T."/>
            <person name="Taniguchi I."/>
            <person name="Yamaji H."/>
            <person name="Maeda Y."/>
            <person name="Toyohara K."/>
            <person name="Miyamoto K."/>
            <person name="Kimura Y."/>
            <person name="Oda K."/>
        </authorList>
    </citation>
    <scope>NUCLEOTIDE SEQUENCE [LARGE SCALE GENOMIC DNA]</scope>
    <source>
        <strain evidence="10">NBRC 110686 / TISTR 2288 / 201-F6</strain>
    </source>
</reference>
<dbReference type="GO" id="GO:0000105">
    <property type="term" value="P:L-histidine biosynthetic process"/>
    <property type="evidence" value="ECO:0007669"/>
    <property type="project" value="InterPro"/>
</dbReference>
<dbReference type="EMBL" id="BBYR01000047">
    <property type="protein sequence ID" value="GAP37460.1"/>
    <property type="molecule type" value="Genomic_DNA"/>
</dbReference>
<keyword evidence="1 4" id="KW-0479">Metal-binding</keyword>
<dbReference type="Gene3D" id="1.20.5.1300">
    <property type="match status" value="1"/>
</dbReference>
<feature type="binding site" evidence="7">
    <location>
        <position position="412"/>
    </location>
    <ligand>
        <name>substrate</name>
    </ligand>
</feature>
<evidence type="ECO:0000256" key="4">
    <source>
        <dbReference type="HAMAP-Rule" id="MF_02228"/>
    </source>
</evidence>
<dbReference type="EC" id="1.1.1.308" evidence="4"/>
<keyword evidence="2 4" id="KW-0862">Zinc</keyword>
<evidence type="ECO:0000256" key="5">
    <source>
        <dbReference type="PIRSR" id="PIRSR000099-1"/>
    </source>
</evidence>
<gene>
    <name evidence="4" type="primary">hpsN</name>
    <name evidence="9" type="ORF">ISF6_3315</name>
</gene>
<reference evidence="9 10" key="2">
    <citation type="journal article" date="2016" name="Science">
        <title>A bacterium that degrades and assimilates poly(ethylene terephthalate).</title>
        <authorList>
            <person name="Yoshida S."/>
            <person name="Hiraga K."/>
            <person name="Takehana T."/>
            <person name="Taniguchi I."/>
            <person name="Yamaji H."/>
            <person name="Maeda Y."/>
            <person name="Toyohara K."/>
            <person name="Miyamoto K."/>
            <person name="Kimura Y."/>
            <person name="Oda K."/>
        </authorList>
    </citation>
    <scope>NUCLEOTIDE SEQUENCE [LARGE SCALE GENOMIC DNA]</scope>
    <source>
        <strain evidence="10">NBRC 110686 / TISTR 2288 / 201-F6</strain>
    </source>
</reference>
<dbReference type="GO" id="GO:0051287">
    <property type="term" value="F:NAD binding"/>
    <property type="evidence" value="ECO:0007669"/>
    <property type="project" value="InterPro"/>
</dbReference>
<evidence type="ECO:0000256" key="3">
    <source>
        <dbReference type="ARBA" id="ARBA00023002"/>
    </source>
</evidence>
<dbReference type="HAMAP" id="MF_02228">
    <property type="entry name" value="Sulfopropanediol_dehydrog"/>
    <property type="match status" value="1"/>
</dbReference>
<feature type="active site" description="Proton acceptor" evidence="4 5">
    <location>
        <position position="320"/>
    </location>
</feature>
<proteinExistence type="inferred from homology"/>
<comment type="similarity">
    <text evidence="4">Belongs to the histidinol dehydrogenase family. HpsN subfamily.</text>
</comment>
<keyword evidence="3 4" id="KW-0560">Oxidoreductase</keyword>
<dbReference type="SUPFAM" id="SSF53720">
    <property type="entry name" value="ALDH-like"/>
    <property type="match status" value="1"/>
</dbReference>
<dbReference type="PANTHER" id="PTHR21256:SF14">
    <property type="entry name" value="HISTIDINOL DEHYDROGENASE"/>
    <property type="match status" value="1"/>
</dbReference>
<comment type="caution">
    <text evidence="9">The sequence shown here is derived from an EMBL/GenBank/DDBJ whole genome shotgun (WGS) entry which is preliminary data.</text>
</comment>
<evidence type="ECO:0000313" key="10">
    <source>
        <dbReference type="Proteomes" id="UP000037660"/>
    </source>
</evidence>
<evidence type="ECO:0000313" key="9">
    <source>
        <dbReference type="EMBL" id="GAP37460.1"/>
    </source>
</evidence>
<feature type="binding site" evidence="4 8">
    <location>
        <position position="353"/>
    </location>
    <ligand>
        <name>Zn(2+)</name>
        <dbReference type="ChEBI" id="CHEBI:29105"/>
    </ligand>
</feature>
<feature type="binding site" evidence="4 8">
    <location>
        <position position="412"/>
    </location>
    <ligand>
        <name>Zn(2+)</name>
        <dbReference type="ChEBI" id="CHEBI:29105"/>
    </ligand>
</feature>
<feature type="binding site" evidence="4 8">
    <location>
        <position position="249"/>
    </location>
    <ligand>
        <name>Zn(2+)</name>
        <dbReference type="ChEBI" id="CHEBI:29105"/>
    </ligand>
</feature>
<dbReference type="InterPro" id="IPR016161">
    <property type="entry name" value="Ald_DH/histidinol_DH"/>
</dbReference>
<feature type="binding site" evidence="7">
    <location>
        <position position="353"/>
    </location>
    <ligand>
        <name>substrate</name>
    </ligand>
</feature>
<dbReference type="InterPro" id="IPR022695">
    <property type="entry name" value="Histidinol_DH_monofunct"/>
</dbReference>
<dbReference type="STRING" id="1547922.ISF6_3315"/>
<evidence type="ECO:0000256" key="2">
    <source>
        <dbReference type="ARBA" id="ARBA00022833"/>
    </source>
</evidence>
<dbReference type="PROSITE" id="PS00611">
    <property type="entry name" value="HISOL_DEHYDROGENASE"/>
    <property type="match status" value="1"/>
</dbReference>
<evidence type="ECO:0000256" key="7">
    <source>
        <dbReference type="PIRSR" id="PIRSR000099-3"/>
    </source>
</evidence>
<comment type="function">
    <text evidence="4">Catalyzes the NAD-dependent oxidation of (R)-2,3-dihydroxypropane-1-sulfonate to (R)-3-sulfolactate.</text>
</comment>
<dbReference type="GO" id="GO:0004399">
    <property type="term" value="F:histidinol dehydrogenase activity"/>
    <property type="evidence" value="ECO:0007669"/>
    <property type="project" value="InterPro"/>
</dbReference>
<dbReference type="CDD" id="cd06572">
    <property type="entry name" value="Histidinol_dh"/>
    <property type="match status" value="1"/>
</dbReference>
<dbReference type="PRINTS" id="PR00083">
    <property type="entry name" value="HOLDHDRGNASE"/>
</dbReference>
<dbReference type="GO" id="GO:0005829">
    <property type="term" value="C:cytosol"/>
    <property type="evidence" value="ECO:0007669"/>
    <property type="project" value="TreeGrafter"/>
</dbReference>
<feature type="binding site" evidence="4 6">
    <location>
        <position position="181"/>
    </location>
    <ligand>
        <name>NAD(+)</name>
        <dbReference type="ChEBI" id="CHEBI:57540"/>
    </ligand>
</feature>
<dbReference type="Proteomes" id="UP000037660">
    <property type="component" value="Unassembled WGS sequence"/>
</dbReference>
<dbReference type="RefSeq" id="WP_054021398.1">
    <property type="nucleotide sequence ID" value="NZ_BBYR01000047.1"/>
</dbReference>
<evidence type="ECO:0000256" key="1">
    <source>
        <dbReference type="ARBA" id="ARBA00022723"/>
    </source>
</evidence>
<dbReference type="GO" id="GO:0008270">
    <property type="term" value="F:zinc ion binding"/>
    <property type="evidence" value="ECO:0007669"/>
    <property type="project" value="UniProtKB-UniRule"/>
</dbReference>
<comment type="catalytic activity">
    <reaction evidence="4">
        <text>(2R)-3-sulfopropanediol + 2 NAD(+) + H2O = (2R)-3-sulfolactate + 2 NADH + 3 H(+)</text>
        <dbReference type="Rhea" id="RHEA:28074"/>
        <dbReference type="ChEBI" id="CHEBI:15377"/>
        <dbReference type="ChEBI" id="CHEBI:15378"/>
        <dbReference type="ChEBI" id="CHEBI:57540"/>
        <dbReference type="ChEBI" id="CHEBI:57945"/>
        <dbReference type="ChEBI" id="CHEBI:58738"/>
        <dbReference type="ChEBI" id="CHEBI:60997"/>
        <dbReference type="EC" id="1.1.1.308"/>
    </reaction>
</comment>
<feature type="binding site" evidence="7">
    <location>
        <position position="252"/>
    </location>
    <ligand>
        <name>substrate</name>
    </ligand>
</feature>
<dbReference type="InterPro" id="IPR012131">
    <property type="entry name" value="Hstdl_DH"/>
</dbReference>
<dbReference type="Gene3D" id="3.40.50.1980">
    <property type="entry name" value="Nitrogenase molybdenum iron protein domain"/>
    <property type="match status" value="2"/>
</dbReference>
<dbReference type="InterPro" id="IPR001692">
    <property type="entry name" value="Histidinol_DH_CS"/>
</dbReference>
<keyword evidence="4 6" id="KW-0520">NAD</keyword>
<keyword evidence="10" id="KW-1185">Reference proteome</keyword>
<feature type="binding site" evidence="7">
    <location>
        <position position="320"/>
    </location>
    <ligand>
        <name>substrate</name>
    </ligand>
</feature>
<feature type="binding site" evidence="7">
    <location>
        <position position="249"/>
    </location>
    <ligand>
        <name>substrate</name>
    </ligand>
</feature>
<feature type="binding site" evidence="7">
    <location>
        <position position="227"/>
    </location>
    <ligand>
        <name>substrate</name>
    </ligand>
</feature>
<dbReference type="PANTHER" id="PTHR21256">
    <property type="entry name" value="HISTIDINOL DEHYDROGENASE HDH"/>
    <property type="match status" value="1"/>
</dbReference>
<feature type="binding site" evidence="4 8">
    <location>
        <position position="252"/>
    </location>
    <ligand>
        <name>Zn(2+)</name>
        <dbReference type="ChEBI" id="CHEBI:29105"/>
    </ligand>
</feature>
<dbReference type="FunFam" id="3.40.50.1980:FF:000001">
    <property type="entry name" value="Histidinol dehydrogenase"/>
    <property type="match status" value="1"/>
</dbReference>